<keyword evidence="2" id="KW-1185">Reference proteome</keyword>
<dbReference type="InterPro" id="IPR046521">
    <property type="entry name" value="DUF6698"/>
</dbReference>
<evidence type="ECO:0008006" key="3">
    <source>
        <dbReference type="Google" id="ProtNLM"/>
    </source>
</evidence>
<evidence type="ECO:0000313" key="1">
    <source>
        <dbReference type="EMBL" id="KZP03035.1"/>
    </source>
</evidence>
<evidence type="ECO:0000313" key="2">
    <source>
        <dbReference type="Proteomes" id="UP000076532"/>
    </source>
</evidence>
<proteinExistence type="predicted"/>
<protein>
    <recommendedName>
        <fullName evidence="3">Fungal-type protein kinase domain-containing protein</fullName>
    </recommendedName>
</protein>
<reference evidence="1 2" key="1">
    <citation type="journal article" date="2016" name="Mol. Biol. Evol.">
        <title>Comparative Genomics of Early-Diverging Mushroom-Forming Fungi Provides Insights into the Origins of Lignocellulose Decay Capabilities.</title>
        <authorList>
            <person name="Nagy L.G."/>
            <person name="Riley R."/>
            <person name="Tritt A."/>
            <person name="Adam C."/>
            <person name="Daum C."/>
            <person name="Floudas D."/>
            <person name="Sun H."/>
            <person name="Yadav J.S."/>
            <person name="Pangilinan J."/>
            <person name="Larsson K.H."/>
            <person name="Matsuura K."/>
            <person name="Barry K."/>
            <person name="Labutti K."/>
            <person name="Kuo R."/>
            <person name="Ohm R.A."/>
            <person name="Bhattacharya S.S."/>
            <person name="Shirouzu T."/>
            <person name="Yoshinaga Y."/>
            <person name="Martin F.M."/>
            <person name="Grigoriev I.V."/>
            <person name="Hibbett D.S."/>
        </authorList>
    </citation>
    <scope>NUCLEOTIDE SEQUENCE [LARGE SCALE GENOMIC DNA]</scope>
    <source>
        <strain evidence="1 2">CBS 109695</strain>
    </source>
</reference>
<dbReference type="AlphaFoldDB" id="A0A167TKM9"/>
<name>A0A167TKM9_9AGAM</name>
<dbReference type="Pfam" id="PF20414">
    <property type="entry name" value="DUF6698"/>
    <property type="match status" value="1"/>
</dbReference>
<organism evidence="1 2">
    <name type="scientific">Athelia psychrophila</name>
    <dbReference type="NCBI Taxonomy" id="1759441"/>
    <lineage>
        <taxon>Eukaryota</taxon>
        <taxon>Fungi</taxon>
        <taxon>Dikarya</taxon>
        <taxon>Basidiomycota</taxon>
        <taxon>Agaricomycotina</taxon>
        <taxon>Agaricomycetes</taxon>
        <taxon>Agaricomycetidae</taxon>
        <taxon>Atheliales</taxon>
        <taxon>Atheliaceae</taxon>
        <taxon>Athelia</taxon>
    </lineage>
</organism>
<dbReference type="OrthoDB" id="3160134at2759"/>
<sequence length="325" mass="37229">MSPPTRATDPLLHYGRHFGRTVHALCTVSSILTNGILRLTDDDERADEEYPPEERRDWVVFCKLTEMIPNLKERLADCTNEGLLYTATTIQKGISCARSDDTRGLKGAILDWIVPRGETLRPPLYRNVKHDRGFFHERTGYLLCPAEYDWANDRIKEQLRNGELPMSGDLWPTFVYKDYKVDPDDIWANLFRSSLLVAAYKYIFTSPSSVEREAKATRSGNARIHGMKEVTLPSIAYVATQVRFSLCSSSVFTRNDTNTDSERFYHSILDLLEDPEELKEVNELRNCQIFPGALTIRPLPKDGTLAKIKARRKALQEKAQNRQNE</sequence>
<dbReference type="EMBL" id="KV418189">
    <property type="protein sequence ID" value="KZP03035.1"/>
    <property type="molecule type" value="Genomic_DNA"/>
</dbReference>
<dbReference type="Proteomes" id="UP000076532">
    <property type="component" value="Unassembled WGS sequence"/>
</dbReference>
<accession>A0A167TKM9</accession>
<gene>
    <name evidence="1" type="ORF">FIBSPDRAFT_915387</name>
</gene>
<dbReference type="STRING" id="436010.A0A167TKM9"/>